<dbReference type="AlphaFoldDB" id="A0AAQ3KL37"/>
<feature type="region of interest" description="Disordered" evidence="1">
    <location>
        <begin position="42"/>
        <end position="87"/>
    </location>
</feature>
<protein>
    <submittedName>
        <fullName evidence="2">Uncharacterized protein</fullName>
    </submittedName>
</protein>
<evidence type="ECO:0000313" key="2">
    <source>
        <dbReference type="EMBL" id="WOL11013.1"/>
    </source>
</evidence>
<accession>A0AAQ3KL37</accession>
<feature type="compositionally biased region" description="Basic and acidic residues" evidence="1">
    <location>
        <begin position="62"/>
        <end position="87"/>
    </location>
</feature>
<reference evidence="2 3" key="1">
    <citation type="submission" date="2023-10" db="EMBL/GenBank/DDBJ databases">
        <title>Chromosome-scale genome assembly provides insights into flower coloration mechanisms of Canna indica.</title>
        <authorList>
            <person name="Li C."/>
        </authorList>
    </citation>
    <scope>NUCLEOTIDE SEQUENCE [LARGE SCALE GENOMIC DNA]</scope>
    <source>
        <tissue evidence="2">Flower</tissue>
    </source>
</reference>
<keyword evidence="3" id="KW-1185">Reference proteome</keyword>
<organism evidence="2 3">
    <name type="scientific">Canna indica</name>
    <name type="common">Indian-shot</name>
    <dbReference type="NCBI Taxonomy" id="4628"/>
    <lineage>
        <taxon>Eukaryota</taxon>
        <taxon>Viridiplantae</taxon>
        <taxon>Streptophyta</taxon>
        <taxon>Embryophyta</taxon>
        <taxon>Tracheophyta</taxon>
        <taxon>Spermatophyta</taxon>
        <taxon>Magnoliopsida</taxon>
        <taxon>Liliopsida</taxon>
        <taxon>Zingiberales</taxon>
        <taxon>Cannaceae</taxon>
        <taxon>Canna</taxon>
    </lineage>
</organism>
<name>A0AAQ3KL37_9LILI</name>
<dbReference type="EMBL" id="CP136895">
    <property type="protein sequence ID" value="WOL11013.1"/>
    <property type="molecule type" value="Genomic_DNA"/>
</dbReference>
<sequence>MRGELGAWETKWLLCLLEEDQVVGQDWKRELGAGFGEAQEMGQARGGLDKQIQRRQIGRSGKGFERRPRQADPEQQRMNKRILDHES</sequence>
<dbReference type="Proteomes" id="UP001327560">
    <property type="component" value="Chromosome 6"/>
</dbReference>
<evidence type="ECO:0000256" key="1">
    <source>
        <dbReference type="SAM" id="MobiDB-lite"/>
    </source>
</evidence>
<proteinExistence type="predicted"/>
<gene>
    <name evidence="2" type="ORF">Cni_G19774</name>
</gene>
<evidence type="ECO:0000313" key="3">
    <source>
        <dbReference type="Proteomes" id="UP001327560"/>
    </source>
</evidence>